<comment type="caution">
    <text evidence="3">The sequence shown here is derived from an EMBL/GenBank/DDBJ whole genome shotgun (WGS) entry which is preliminary data.</text>
</comment>
<keyword evidence="4" id="KW-1185">Reference proteome</keyword>
<evidence type="ECO:0000256" key="1">
    <source>
        <dbReference type="SAM" id="MobiDB-lite"/>
    </source>
</evidence>
<name>A0A8J6BXK7_ZIZPA</name>
<reference evidence="3" key="2">
    <citation type="submission" date="2021-02" db="EMBL/GenBank/DDBJ databases">
        <authorList>
            <person name="Kimball J.A."/>
            <person name="Haas M.W."/>
            <person name="Macchietto M."/>
            <person name="Kono T."/>
            <person name="Duquette J."/>
            <person name="Shao M."/>
        </authorList>
    </citation>
    <scope>NUCLEOTIDE SEQUENCE</scope>
    <source>
        <tissue evidence="3">Fresh leaf tissue</tissue>
    </source>
</reference>
<feature type="compositionally biased region" description="Pro residues" evidence="1">
    <location>
        <begin position="140"/>
        <end position="151"/>
    </location>
</feature>
<organism evidence="3 4">
    <name type="scientific">Zizania palustris</name>
    <name type="common">Northern wild rice</name>
    <dbReference type="NCBI Taxonomy" id="103762"/>
    <lineage>
        <taxon>Eukaryota</taxon>
        <taxon>Viridiplantae</taxon>
        <taxon>Streptophyta</taxon>
        <taxon>Embryophyta</taxon>
        <taxon>Tracheophyta</taxon>
        <taxon>Spermatophyta</taxon>
        <taxon>Magnoliopsida</taxon>
        <taxon>Liliopsida</taxon>
        <taxon>Poales</taxon>
        <taxon>Poaceae</taxon>
        <taxon>BOP clade</taxon>
        <taxon>Oryzoideae</taxon>
        <taxon>Oryzeae</taxon>
        <taxon>Zizaniinae</taxon>
        <taxon>Zizania</taxon>
    </lineage>
</organism>
<feature type="region of interest" description="Disordered" evidence="1">
    <location>
        <begin position="134"/>
        <end position="166"/>
    </location>
</feature>
<gene>
    <name evidence="3" type="ORF">GUJ93_ZPchr0013g35140</name>
</gene>
<evidence type="ECO:0000313" key="3">
    <source>
        <dbReference type="EMBL" id="KAG8098399.1"/>
    </source>
</evidence>
<accession>A0A8J6BXK7</accession>
<dbReference type="EMBL" id="JAAALK010000079">
    <property type="protein sequence ID" value="KAG8098399.1"/>
    <property type="molecule type" value="Genomic_DNA"/>
</dbReference>
<dbReference type="AlphaFoldDB" id="A0A8J6BXK7"/>
<reference evidence="3" key="1">
    <citation type="journal article" date="2021" name="bioRxiv">
        <title>Whole Genome Assembly and Annotation of Northern Wild Rice, Zizania palustris L., Supports a Whole Genome Duplication in the Zizania Genus.</title>
        <authorList>
            <person name="Haas M."/>
            <person name="Kono T."/>
            <person name="Macchietto M."/>
            <person name="Millas R."/>
            <person name="McGilp L."/>
            <person name="Shao M."/>
            <person name="Duquette J."/>
            <person name="Hirsch C.N."/>
            <person name="Kimball J."/>
        </authorList>
    </citation>
    <scope>NUCLEOTIDE SEQUENCE</scope>
    <source>
        <tissue evidence="3">Fresh leaf tissue</tissue>
    </source>
</reference>
<feature type="chain" id="PRO_5035265802" evidence="2">
    <location>
        <begin position="22"/>
        <end position="166"/>
    </location>
</feature>
<dbReference type="Proteomes" id="UP000729402">
    <property type="component" value="Unassembled WGS sequence"/>
</dbReference>
<evidence type="ECO:0000256" key="2">
    <source>
        <dbReference type="SAM" id="SignalP"/>
    </source>
</evidence>
<protein>
    <submittedName>
        <fullName evidence="3">Uncharacterized protein</fullName>
    </submittedName>
</protein>
<keyword evidence="2" id="KW-0732">Signal</keyword>
<feature type="signal peptide" evidence="2">
    <location>
        <begin position="1"/>
        <end position="21"/>
    </location>
</feature>
<dbReference type="OrthoDB" id="692193at2759"/>
<sequence>MEKKLRILLCLIVFCAGSGHGLRILHDVDGEYGQSFVFGSKAAAAGAETETLDPSFDDYENEISRVEFEPDIGTAYAATAAAPAPGPAGAAGDAAGSGSMKWWLPPSTMPSFPLFPNPGMPGLGMPLPGIPFKPIGWGAPAPPGQEQPAPPAAEDDKDPSTNQVVN</sequence>
<evidence type="ECO:0000313" key="4">
    <source>
        <dbReference type="Proteomes" id="UP000729402"/>
    </source>
</evidence>
<proteinExistence type="predicted"/>